<proteinExistence type="predicted"/>
<feature type="compositionally biased region" description="Basic and acidic residues" evidence="1">
    <location>
        <begin position="64"/>
        <end position="77"/>
    </location>
</feature>
<feature type="region of interest" description="Disordered" evidence="1">
    <location>
        <begin position="1"/>
        <end position="29"/>
    </location>
</feature>
<comment type="caution">
    <text evidence="2">The sequence shown here is derived from an EMBL/GenBank/DDBJ whole genome shotgun (WGS) entry which is preliminary data.</text>
</comment>
<evidence type="ECO:0000256" key="1">
    <source>
        <dbReference type="SAM" id="MobiDB-lite"/>
    </source>
</evidence>
<feature type="region of interest" description="Disordered" evidence="1">
    <location>
        <begin position="41"/>
        <end position="77"/>
    </location>
</feature>
<dbReference type="RefSeq" id="WP_337704792.1">
    <property type="nucleotide sequence ID" value="NZ_JBBEGM010000008.1"/>
</dbReference>
<name>A0ABU8M968_9PSEU</name>
<dbReference type="EMBL" id="JBBEGM010000008">
    <property type="protein sequence ID" value="MEJ2863429.1"/>
    <property type="molecule type" value="Genomic_DNA"/>
</dbReference>
<dbReference type="Proteomes" id="UP001369736">
    <property type="component" value="Unassembled WGS sequence"/>
</dbReference>
<sequence length="77" mass="8378">MNGSVDERRSSEPEDAHRGWVAPTPSDAEEAAIDRAMAAAERAVAEGSATDDQRARVGRMGQARTHEQRRAAFRQGD</sequence>
<evidence type="ECO:0000313" key="2">
    <source>
        <dbReference type="EMBL" id="MEJ2863429.1"/>
    </source>
</evidence>
<keyword evidence="3" id="KW-1185">Reference proteome</keyword>
<protein>
    <submittedName>
        <fullName evidence="2">Uncharacterized protein</fullName>
    </submittedName>
</protein>
<organism evidence="2 3">
    <name type="scientific">Actinomycetospora flava</name>
    <dbReference type="NCBI Taxonomy" id="3129232"/>
    <lineage>
        <taxon>Bacteria</taxon>
        <taxon>Bacillati</taxon>
        <taxon>Actinomycetota</taxon>
        <taxon>Actinomycetes</taxon>
        <taxon>Pseudonocardiales</taxon>
        <taxon>Pseudonocardiaceae</taxon>
        <taxon>Actinomycetospora</taxon>
    </lineage>
</organism>
<feature type="compositionally biased region" description="Basic and acidic residues" evidence="1">
    <location>
        <begin position="1"/>
        <end position="18"/>
    </location>
</feature>
<accession>A0ABU8M968</accession>
<gene>
    <name evidence="2" type="ORF">WCD58_19850</name>
</gene>
<evidence type="ECO:0000313" key="3">
    <source>
        <dbReference type="Proteomes" id="UP001369736"/>
    </source>
</evidence>
<reference evidence="2 3" key="1">
    <citation type="submission" date="2024-03" db="EMBL/GenBank/DDBJ databases">
        <title>Actinomycetospora sp. OC33-EN07, a novel actinomycete isolated from wild orchid (Aerides multiflora).</title>
        <authorList>
            <person name="Suriyachadkun C."/>
        </authorList>
    </citation>
    <scope>NUCLEOTIDE SEQUENCE [LARGE SCALE GENOMIC DNA]</scope>
    <source>
        <strain evidence="2 3">OC33-EN07</strain>
    </source>
</reference>